<sequence>MASFVPKGVECDVLAGHFQLALDLRDGDRLSAMWFVHGEPEMFSAVSACSFSAAEPPAPNLLSAYVPYCQSAAADGYAVGGVPGSGLAFNTFKCAAGVPPPHGGSPEEVVASDTDGESDDSRAHVMQQRTALDAHLPPARTFADFIAKAGALICFCATATPAANQPFGGVGFPYGCPDLPVGGVRAHADDPAQPVGGVGLPHPPTALTIEQERRQGRYQGVRQSVRGEWISPSPPISEAPTSDEEEEEGEPSSIGMTPSPTPSNFLTHDSPAVDTVDFGEPVRLHRATPRPVMHHSG</sequence>
<dbReference type="EMBL" id="LGRX02006464">
    <property type="protein sequence ID" value="KAK3276621.1"/>
    <property type="molecule type" value="Genomic_DNA"/>
</dbReference>
<evidence type="ECO:0000313" key="2">
    <source>
        <dbReference type="EMBL" id="KAK3276621.1"/>
    </source>
</evidence>
<dbReference type="Proteomes" id="UP001190700">
    <property type="component" value="Unassembled WGS sequence"/>
</dbReference>
<evidence type="ECO:0000313" key="3">
    <source>
        <dbReference type="Proteomes" id="UP001190700"/>
    </source>
</evidence>
<evidence type="ECO:0000256" key="1">
    <source>
        <dbReference type="SAM" id="MobiDB-lite"/>
    </source>
</evidence>
<dbReference type="AlphaFoldDB" id="A0AAE0GFQ2"/>
<comment type="caution">
    <text evidence="2">The sequence shown here is derived from an EMBL/GenBank/DDBJ whole genome shotgun (WGS) entry which is preliminary data.</text>
</comment>
<protein>
    <submittedName>
        <fullName evidence="2">Uncharacterized protein</fullName>
    </submittedName>
</protein>
<proteinExistence type="predicted"/>
<feature type="compositionally biased region" description="Basic residues" evidence="1">
    <location>
        <begin position="284"/>
        <end position="297"/>
    </location>
</feature>
<gene>
    <name evidence="2" type="ORF">CYMTET_15321</name>
</gene>
<feature type="region of interest" description="Disordered" evidence="1">
    <location>
        <begin position="187"/>
        <end position="297"/>
    </location>
</feature>
<feature type="compositionally biased region" description="Acidic residues" evidence="1">
    <location>
        <begin position="241"/>
        <end position="250"/>
    </location>
</feature>
<accession>A0AAE0GFQ2</accession>
<feature type="compositionally biased region" description="Polar residues" evidence="1">
    <location>
        <begin position="254"/>
        <end position="267"/>
    </location>
</feature>
<name>A0AAE0GFQ2_9CHLO</name>
<reference evidence="2 3" key="1">
    <citation type="journal article" date="2015" name="Genome Biol. Evol.">
        <title>Comparative Genomics of a Bacterivorous Green Alga Reveals Evolutionary Causalities and Consequences of Phago-Mixotrophic Mode of Nutrition.</title>
        <authorList>
            <person name="Burns J.A."/>
            <person name="Paasch A."/>
            <person name="Narechania A."/>
            <person name="Kim E."/>
        </authorList>
    </citation>
    <scope>NUCLEOTIDE SEQUENCE [LARGE SCALE GENOMIC DNA]</scope>
    <source>
        <strain evidence="2 3">PLY_AMNH</strain>
    </source>
</reference>
<organism evidence="2 3">
    <name type="scientific">Cymbomonas tetramitiformis</name>
    <dbReference type="NCBI Taxonomy" id="36881"/>
    <lineage>
        <taxon>Eukaryota</taxon>
        <taxon>Viridiplantae</taxon>
        <taxon>Chlorophyta</taxon>
        <taxon>Pyramimonadophyceae</taxon>
        <taxon>Pyramimonadales</taxon>
        <taxon>Pyramimonadaceae</taxon>
        <taxon>Cymbomonas</taxon>
    </lineage>
</organism>
<keyword evidence="3" id="KW-1185">Reference proteome</keyword>